<proteinExistence type="predicted"/>
<evidence type="ECO:0000313" key="2">
    <source>
        <dbReference type="EMBL" id="ASY24120.1"/>
    </source>
</evidence>
<feature type="transmembrane region" description="Helical" evidence="1">
    <location>
        <begin position="12"/>
        <end position="45"/>
    </location>
</feature>
<dbReference type="Proteomes" id="UP000217210">
    <property type="component" value="Chromosome"/>
</dbReference>
<feature type="transmembrane region" description="Helical" evidence="1">
    <location>
        <begin position="139"/>
        <end position="160"/>
    </location>
</feature>
<keyword evidence="1" id="KW-0812">Transmembrane</keyword>
<sequence>MSRIRVLNTSLFLFLVFLIQTTLIARINFPIGGFSLYIATLMVVLSLEDRTGSLVFGFIGGLIMDLSPSAQTPFGQWALAMTFIGYLFSVNRESVGDFTDRPLALASLVSVAASVSMLSFVVIGVLLGQNNGGLLRNLLVIFANFIWTFLITPIFMPLILKVRKMLLTNRERV</sequence>
<evidence type="ECO:0000313" key="3">
    <source>
        <dbReference type="Proteomes" id="UP000217210"/>
    </source>
</evidence>
<keyword evidence="1" id="KW-0472">Membrane</keyword>
<keyword evidence="1" id="KW-1133">Transmembrane helix</keyword>
<dbReference type="AlphaFoldDB" id="A0A249L4V4"/>
<dbReference type="KEGG" id="nab:B1sIIB91_04285"/>
<dbReference type="OrthoDB" id="3473300at2"/>
<evidence type="ECO:0000256" key="1">
    <source>
        <dbReference type="SAM" id="Phobius"/>
    </source>
</evidence>
<keyword evidence="3" id="KW-1185">Reference proteome</keyword>
<dbReference type="EMBL" id="CP016779">
    <property type="protein sequence ID" value="ASY24120.1"/>
    <property type="molecule type" value="Genomic_DNA"/>
</dbReference>
<protein>
    <submittedName>
        <fullName evidence="2">Rod shape-determining protein MreD like protein</fullName>
    </submittedName>
</protein>
<feature type="transmembrane region" description="Helical" evidence="1">
    <location>
        <begin position="74"/>
        <end position="91"/>
    </location>
</feature>
<organism evidence="2 3">
    <name type="scientific">Candidatus Nanopelagicus abundans</name>
    <dbReference type="NCBI Taxonomy" id="1884916"/>
    <lineage>
        <taxon>Bacteria</taxon>
        <taxon>Bacillati</taxon>
        <taxon>Actinomycetota</taxon>
        <taxon>Actinomycetes</taxon>
        <taxon>Candidatus Nanopelagicales</taxon>
        <taxon>Candidatus Nanopelagicaceae</taxon>
        <taxon>Candidatus Nanopelagicus</taxon>
    </lineage>
</organism>
<accession>A0A249L4V4</accession>
<dbReference type="RefSeq" id="WP_095688383.1">
    <property type="nucleotide sequence ID" value="NZ_CP016779.1"/>
</dbReference>
<reference evidence="2 3" key="1">
    <citation type="submission" date="2016-07" db="EMBL/GenBank/DDBJ databases">
        <title>High microdiversification within the ubiquitous acI lineage of Actinobacteria.</title>
        <authorList>
            <person name="Neuenschwander S.M."/>
            <person name="Salcher M."/>
            <person name="Ghai R."/>
            <person name="Pernthaler J."/>
        </authorList>
    </citation>
    <scope>NUCLEOTIDE SEQUENCE [LARGE SCALE GENOMIC DNA]</scope>
    <source>
        <strain evidence="2">MMS-IIB-91</strain>
    </source>
</reference>
<feature type="transmembrane region" description="Helical" evidence="1">
    <location>
        <begin position="103"/>
        <end position="127"/>
    </location>
</feature>
<gene>
    <name evidence="2" type="ORF">B1sIIB91_04285</name>
</gene>
<name>A0A249L4V4_9ACTN</name>